<evidence type="ECO:0000256" key="1">
    <source>
        <dbReference type="SAM" id="Phobius"/>
    </source>
</evidence>
<sequence>MSAHPPVPAAKKSGGNLSTWGIHNPVPSVMLFFVLCVAGFWGFHKLPVAMFPDIAFPMTVVTITQPGASPSQLETEVTRRVEDSVATLKGVKRIISTVVEGVSTTYVEFHLDTDVMEALNDSKDAVTRIRMDLPQDIQEPIIAKVEIGGDLLTYAVSAPRMDAGGLSWFVDREVSRALYGVDGVAAVRRIGGIERQVRVDLDPRALEAWGITAGEVSQQLAQMQVERPGGRAEIGGERQTIRTIGTVPDAQALADYSIALPDGRALRLSGIARVHDSAADPSQLALLDGRPVVGFSMSRTRGADELKVREGVQAALKALEKAHPGVSFRLVNDMTTEAETSYKSSMTMLIEGALLALVVVFFFLRNWRATWISALALPLSIIPTFAVIWALGFSLNIITLLALSVVIGILVDDAIVEIENIVRHLGMGKPPLVAARDAANEIGIAVIATSMTLAAVFVPVAFMPGIAGKFFKEFGWTAATAVLFSLLVARLLTPMMAAYLLKPEPEHEGESRLMRRYLGWVDTALRNRWKTLAIAFGLFVLSLGMIKFIPTTFIPPSDPGRSMLSMELPPGSRIEQTRAATERARALLADIPELKQVFSQIGSVPDLGDPGKSGGADVRRAVMTLEWGDRKSRQRHQEVLEAEARKRLQTLPGVRVSYISSEPGKTMPLVLSGDDPRALDQAAAAVQRDLRTLKGLGSVSSSASLLRPEIRIVPNPARAADLGVSTAAIAEAARVATAGDYVQRMAKLNLPDRQIPIRVGFAQESLEDPATLSQLRVRGKAGPVPLEAVADIQPDSGPSVISRYNRQRNVTLTAELNGRPLGEAMNEVQALPSIKNLPPGIAFGNTGDSEVFVELFVGFAAAMVAGIVCIYMVLLLLFKHPLMPVTILAAVPLSAGGAFGALLVTQNMLSLPALIGLLLLIGIATKNSILLVDYAVMAEDEHGMSQHDALIDACRKRARPVIMTTIAMGAGMLPLALGLSGDSSFRAPMAWAVIGGLITSTLLSLIVIPATYTVMHDLGDWFARKLGRGGRAAGGRA</sequence>
<dbReference type="SUPFAM" id="SSF82866">
    <property type="entry name" value="Multidrug efflux transporter AcrB transmembrane domain"/>
    <property type="match status" value="2"/>
</dbReference>
<dbReference type="Gene3D" id="1.20.1640.10">
    <property type="entry name" value="Multidrug efflux transporter AcrB transmembrane domain"/>
    <property type="match status" value="2"/>
</dbReference>
<reference evidence="2 3" key="1">
    <citation type="submission" date="2018-10" db="EMBL/GenBank/DDBJ databases">
        <title>Proposal of Lysobacter pythonis sp. nov. isolated from royal pythons (Python regius).</title>
        <authorList>
            <person name="Hans-Juergen B."/>
            <person name="Huptas C."/>
            <person name="Sandra B."/>
            <person name="Igor L."/>
            <person name="Joachim S."/>
            <person name="Siegfried S."/>
            <person name="Mareike W."/>
            <person name="Peter K."/>
        </authorList>
    </citation>
    <scope>NUCLEOTIDE SEQUENCE [LARGE SCALE GENOMIC DNA]</scope>
    <source>
        <strain evidence="2 3">4284/11</strain>
    </source>
</reference>
<dbReference type="Pfam" id="PF00873">
    <property type="entry name" value="ACR_tran"/>
    <property type="match status" value="1"/>
</dbReference>
<feature type="transmembrane region" description="Helical" evidence="1">
    <location>
        <begin position="371"/>
        <end position="391"/>
    </location>
</feature>
<keyword evidence="1" id="KW-0812">Transmembrane</keyword>
<feature type="transmembrane region" description="Helical" evidence="1">
    <location>
        <begin position="346"/>
        <end position="364"/>
    </location>
</feature>
<dbReference type="InterPro" id="IPR001036">
    <property type="entry name" value="Acrflvin-R"/>
</dbReference>
<keyword evidence="3" id="KW-1185">Reference proteome</keyword>
<dbReference type="SUPFAM" id="SSF82714">
    <property type="entry name" value="Multidrug efflux transporter AcrB TolC docking domain, DN and DC subdomains"/>
    <property type="match status" value="2"/>
</dbReference>
<dbReference type="Gene3D" id="3.30.70.1440">
    <property type="entry name" value="Multidrug efflux transporter AcrB pore domain"/>
    <property type="match status" value="1"/>
</dbReference>
<dbReference type="Gene3D" id="3.30.70.1320">
    <property type="entry name" value="Multidrug efflux transporter AcrB pore domain like"/>
    <property type="match status" value="1"/>
</dbReference>
<dbReference type="EMBL" id="RFLY01000004">
    <property type="protein sequence ID" value="RMH93828.1"/>
    <property type="molecule type" value="Genomic_DNA"/>
</dbReference>
<dbReference type="RefSeq" id="WP_122100871.1">
    <property type="nucleotide sequence ID" value="NZ_RFLY01000004.1"/>
</dbReference>
<dbReference type="InterPro" id="IPR027463">
    <property type="entry name" value="AcrB_DN_DC_subdom"/>
</dbReference>
<dbReference type="Gene3D" id="3.30.2090.10">
    <property type="entry name" value="Multidrug efflux transporter AcrB TolC docking domain, DN and DC subdomains"/>
    <property type="match status" value="2"/>
</dbReference>
<dbReference type="AlphaFoldDB" id="A0A3M2HXP3"/>
<protein>
    <submittedName>
        <fullName evidence="2">Efflux RND transporter permease subunit</fullName>
    </submittedName>
</protein>
<dbReference type="GO" id="GO:0042910">
    <property type="term" value="F:xenobiotic transmembrane transporter activity"/>
    <property type="evidence" value="ECO:0007669"/>
    <property type="project" value="TreeGrafter"/>
</dbReference>
<keyword evidence="1" id="KW-0472">Membrane</keyword>
<feature type="transmembrane region" description="Helical" evidence="1">
    <location>
        <begin position="397"/>
        <end position="418"/>
    </location>
</feature>
<feature type="transmembrane region" description="Helical" evidence="1">
    <location>
        <begin position="439"/>
        <end position="462"/>
    </location>
</feature>
<dbReference type="GO" id="GO:0005886">
    <property type="term" value="C:plasma membrane"/>
    <property type="evidence" value="ECO:0007669"/>
    <property type="project" value="TreeGrafter"/>
</dbReference>
<feature type="transmembrane region" description="Helical" evidence="1">
    <location>
        <begin position="21"/>
        <end position="43"/>
    </location>
</feature>
<dbReference type="PANTHER" id="PTHR32063">
    <property type="match status" value="1"/>
</dbReference>
<dbReference type="OrthoDB" id="9757904at2"/>
<feature type="transmembrane region" description="Helical" evidence="1">
    <location>
        <begin position="885"/>
        <end position="905"/>
    </location>
</feature>
<feature type="transmembrane region" description="Helical" evidence="1">
    <location>
        <begin position="532"/>
        <end position="549"/>
    </location>
</feature>
<feature type="transmembrane region" description="Helical" evidence="1">
    <location>
        <begin position="474"/>
        <end position="492"/>
    </location>
</feature>
<organism evidence="2 3">
    <name type="scientific">Solilutibacter pythonis</name>
    <dbReference type="NCBI Taxonomy" id="2483112"/>
    <lineage>
        <taxon>Bacteria</taxon>
        <taxon>Pseudomonadati</taxon>
        <taxon>Pseudomonadota</taxon>
        <taxon>Gammaproteobacteria</taxon>
        <taxon>Lysobacterales</taxon>
        <taxon>Lysobacteraceae</taxon>
        <taxon>Solilutibacter</taxon>
    </lineage>
</organism>
<dbReference type="PANTHER" id="PTHR32063:SF77">
    <property type="entry name" value="ACR FAMILY TRANSPORT PROTEIN"/>
    <property type="match status" value="1"/>
</dbReference>
<gene>
    <name evidence="2" type="ORF">EBB59_04070</name>
</gene>
<proteinExistence type="predicted"/>
<accession>A0A3M2HXP3</accession>
<feature type="transmembrane region" description="Helical" evidence="1">
    <location>
        <begin position="958"/>
        <end position="977"/>
    </location>
</feature>
<dbReference type="Proteomes" id="UP000275012">
    <property type="component" value="Unassembled WGS sequence"/>
</dbReference>
<dbReference type="Gene3D" id="3.30.70.1430">
    <property type="entry name" value="Multidrug efflux transporter AcrB pore domain"/>
    <property type="match status" value="2"/>
</dbReference>
<feature type="transmembrane region" description="Helical" evidence="1">
    <location>
        <begin position="989"/>
        <end position="1015"/>
    </location>
</feature>
<feature type="transmembrane region" description="Helical" evidence="1">
    <location>
        <begin position="911"/>
        <end position="937"/>
    </location>
</feature>
<dbReference type="SUPFAM" id="SSF82693">
    <property type="entry name" value="Multidrug efflux transporter AcrB pore domain, PN1, PN2, PC1 and PC2 subdomains"/>
    <property type="match status" value="3"/>
</dbReference>
<keyword evidence="1" id="KW-1133">Transmembrane helix</keyword>
<feature type="transmembrane region" description="Helical" evidence="1">
    <location>
        <begin position="855"/>
        <end position="878"/>
    </location>
</feature>
<name>A0A3M2HXP3_9GAMM</name>
<evidence type="ECO:0000313" key="2">
    <source>
        <dbReference type="EMBL" id="RMH93828.1"/>
    </source>
</evidence>
<evidence type="ECO:0000313" key="3">
    <source>
        <dbReference type="Proteomes" id="UP000275012"/>
    </source>
</evidence>
<comment type="caution">
    <text evidence="2">The sequence shown here is derived from an EMBL/GenBank/DDBJ whole genome shotgun (WGS) entry which is preliminary data.</text>
</comment>
<dbReference type="PRINTS" id="PR00702">
    <property type="entry name" value="ACRIFLAVINRP"/>
</dbReference>